<feature type="signal peptide" evidence="1">
    <location>
        <begin position="1"/>
        <end position="28"/>
    </location>
</feature>
<accession>A0A5C5XZ42</accession>
<dbReference type="CDD" id="cd02969">
    <property type="entry name" value="PRX_like1"/>
    <property type="match status" value="1"/>
</dbReference>
<dbReference type="InterPro" id="IPR013766">
    <property type="entry name" value="Thioredoxin_domain"/>
</dbReference>
<feature type="chain" id="PRO_5022920778" evidence="1">
    <location>
        <begin position="29"/>
        <end position="402"/>
    </location>
</feature>
<dbReference type="InterPro" id="IPR047262">
    <property type="entry name" value="PRX-like1"/>
</dbReference>
<dbReference type="EMBL" id="SJPL01000001">
    <property type="protein sequence ID" value="TWT68164.1"/>
    <property type="molecule type" value="Genomic_DNA"/>
</dbReference>
<evidence type="ECO:0000256" key="1">
    <source>
        <dbReference type="SAM" id="SignalP"/>
    </source>
</evidence>
<comment type="caution">
    <text evidence="3">The sequence shown here is derived from an EMBL/GenBank/DDBJ whole genome shotgun (WGS) entry which is preliminary data.</text>
</comment>
<evidence type="ECO:0000313" key="4">
    <source>
        <dbReference type="Proteomes" id="UP000317238"/>
    </source>
</evidence>
<dbReference type="PANTHER" id="PTHR43640">
    <property type="entry name" value="OS07G0260300 PROTEIN"/>
    <property type="match status" value="1"/>
</dbReference>
<gene>
    <name evidence="3" type="primary">cycY</name>
    <name evidence="3" type="ORF">Pan14r_04040</name>
</gene>
<name>A0A5C5XZ42_9PLAN</name>
<feature type="domain" description="Thioredoxin" evidence="2">
    <location>
        <begin position="234"/>
        <end position="398"/>
    </location>
</feature>
<keyword evidence="4" id="KW-1185">Reference proteome</keyword>
<dbReference type="InterPro" id="IPR000866">
    <property type="entry name" value="AhpC/TSA"/>
</dbReference>
<organism evidence="3 4">
    <name type="scientific">Crateriforma conspicua</name>
    <dbReference type="NCBI Taxonomy" id="2527996"/>
    <lineage>
        <taxon>Bacteria</taxon>
        <taxon>Pseudomonadati</taxon>
        <taxon>Planctomycetota</taxon>
        <taxon>Planctomycetia</taxon>
        <taxon>Planctomycetales</taxon>
        <taxon>Planctomycetaceae</taxon>
        <taxon>Crateriforma</taxon>
    </lineage>
</organism>
<feature type="domain" description="Thioredoxin" evidence="2">
    <location>
        <begin position="41"/>
        <end position="203"/>
    </location>
</feature>
<dbReference type="InterPro" id="IPR013740">
    <property type="entry name" value="Redoxin"/>
</dbReference>
<dbReference type="GO" id="GO:0016491">
    <property type="term" value="F:oxidoreductase activity"/>
    <property type="evidence" value="ECO:0007669"/>
    <property type="project" value="InterPro"/>
</dbReference>
<dbReference type="PROSITE" id="PS51352">
    <property type="entry name" value="THIOREDOXIN_2"/>
    <property type="match status" value="2"/>
</dbReference>
<dbReference type="GO" id="GO:0016209">
    <property type="term" value="F:antioxidant activity"/>
    <property type="evidence" value="ECO:0007669"/>
    <property type="project" value="InterPro"/>
</dbReference>
<dbReference type="CDD" id="cd02966">
    <property type="entry name" value="TlpA_like_family"/>
    <property type="match status" value="1"/>
</dbReference>
<dbReference type="AlphaFoldDB" id="A0A5C5XZ42"/>
<dbReference type="SUPFAM" id="SSF52833">
    <property type="entry name" value="Thioredoxin-like"/>
    <property type="match status" value="2"/>
</dbReference>
<sequence precursor="true">MNRFNTLSSNAAVFCMATLLFTPLLANAAGPHDLPAGFTELKIGDRAPDFELPGVDGKTYTLDDFSQPDVLMVYFTGTHCPTSHGVERRLQTFLESMQGQSFGFVAINPNHSSGLRPDEFGHTQYDETFEDSRRYAQDLGWEFPFLYDGDKQSTARAYGCLATPHVFVFDQKRTLRYNGRFDDSRFPDPATVKHHDAINAVKALLDGKPVPVEKTRPHGCSTKWRERSAHVAEEEAKWQAAQATVQEIDVDAVKALRQNGSGKVRLFNVWATWCAPCMQEMPDLTKIARKFSRREFELITISLDAPDDKQDAVEFLGKVRAVMSDKLRKSVEQEGRTTNNYIYVGASTDDLAEALDPQWPGPAPYSLLIDQDGKVIYRKVGVVDPEKLTDKILQTLTHFHKP</sequence>
<evidence type="ECO:0000259" key="2">
    <source>
        <dbReference type="PROSITE" id="PS51352"/>
    </source>
</evidence>
<dbReference type="OrthoDB" id="9809746at2"/>
<evidence type="ECO:0000313" key="3">
    <source>
        <dbReference type="EMBL" id="TWT68164.1"/>
    </source>
</evidence>
<proteinExistence type="predicted"/>
<reference evidence="3 4" key="1">
    <citation type="submission" date="2019-02" db="EMBL/GenBank/DDBJ databases">
        <title>Deep-cultivation of Planctomycetes and their phenomic and genomic characterization uncovers novel biology.</title>
        <authorList>
            <person name="Wiegand S."/>
            <person name="Jogler M."/>
            <person name="Boedeker C."/>
            <person name="Pinto D."/>
            <person name="Vollmers J."/>
            <person name="Rivas-Marin E."/>
            <person name="Kohn T."/>
            <person name="Peeters S.H."/>
            <person name="Heuer A."/>
            <person name="Rast P."/>
            <person name="Oberbeckmann S."/>
            <person name="Bunk B."/>
            <person name="Jeske O."/>
            <person name="Meyerdierks A."/>
            <person name="Storesund J.E."/>
            <person name="Kallscheuer N."/>
            <person name="Luecker S."/>
            <person name="Lage O.M."/>
            <person name="Pohl T."/>
            <person name="Merkel B.J."/>
            <person name="Hornburger P."/>
            <person name="Mueller R.-W."/>
            <person name="Bruemmer F."/>
            <person name="Labrenz M."/>
            <person name="Spormann A.M."/>
            <person name="Op Den Camp H."/>
            <person name="Overmann J."/>
            <person name="Amann R."/>
            <person name="Jetten M.S.M."/>
            <person name="Mascher T."/>
            <person name="Medema M.H."/>
            <person name="Devos D.P."/>
            <person name="Kaster A.-K."/>
            <person name="Ovreas L."/>
            <person name="Rohde M."/>
            <person name="Galperin M.Y."/>
            <person name="Jogler C."/>
        </authorList>
    </citation>
    <scope>NUCLEOTIDE SEQUENCE [LARGE SCALE GENOMIC DNA]</scope>
    <source>
        <strain evidence="3 4">Pan14r</strain>
    </source>
</reference>
<dbReference type="Pfam" id="PF00578">
    <property type="entry name" value="AhpC-TSA"/>
    <property type="match status" value="1"/>
</dbReference>
<dbReference type="Gene3D" id="3.40.30.10">
    <property type="entry name" value="Glutaredoxin"/>
    <property type="match status" value="2"/>
</dbReference>
<dbReference type="PANTHER" id="PTHR43640:SF1">
    <property type="entry name" value="THIOREDOXIN-DEPENDENT PEROXIREDOXIN"/>
    <property type="match status" value="1"/>
</dbReference>
<dbReference type="Proteomes" id="UP000317238">
    <property type="component" value="Unassembled WGS sequence"/>
</dbReference>
<keyword evidence="1" id="KW-0732">Signal</keyword>
<dbReference type="Pfam" id="PF08534">
    <property type="entry name" value="Redoxin"/>
    <property type="match status" value="1"/>
</dbReference>
<dbReference type="InterPro" id="IPR036249">
    <property type="entry name" value="Thioredoxin-like_sf"/>
</dbReference>
<protein>
    <submittedName>
        <fullName evidence="3">Thiol:disulfide interchange protein CycY</fullName>
    </submittedName>
</protein>